<dbReference type="Proteomes" id="UP000317496">
    <property type="component" value="Chromosome"/>
</dbReference>
<feature type="domain" description="DUF1285" evidence="1">
    <location>
        <begin position="28"/>
        <end position="95"/>
    </location>
</feature>
<dbReference type="Pfam" id="PF21028">
    <property type="entry name" value="DUF1285_C"/>
    <property type="match status" value="1"/>
</dbReference>
<evidence type="ECO:0000259" key="1">
    <source>
        <dbReference type="Pfam" id="PF06938"/>
    </source>
</evidence>
<dbReference type="InterPro" id="IPR048342">
    <property type="entry name" value="DUF1285_C"/>
</dbReference>
<organism evidence="3 4">
    <name type="scientific">Ferrovibrio terrae</name>
    <dbReference type="NCBI Taxonomy" id="2594003"/>
    <lineage>
        <taxon>Bacteria</taxon>
        <taxon>Pseudomonadati</taxon>
        <taxon>Pseudomonadota</taxon>
        <taxon>Alphaproteobacteria</taxon>
        <taxon>Rhodospirillales</taxon>
        <taxon>Rhodospirillaceae</taxon>
        <taxon>Ferrovibrio</taxon>
    </lineage>
</organism>
<gene>
    <name evidence="3" type="ORF">FNB15_12805</name>
</gene>
<dbReference type="EMBL" id="CP041636">
    <property type="protein sequence ID" value="QDO99754.1"/>
    <property type="molecule type" value="Genomic_DNA"/>
</dbReference>
<dbReference type="Gene3D" id="2.30.270.10">
    <property type="entry name" value="duf1285 protein"/>
    <property type="match status" value="1"/>
</dbReference>
<dbReference type="PIRSF" id="PIRSF029557">
    <property type="entry name" value="UCP029557"/>
    <property type="match status" value="1"/>
</dbReference>
<name>A0A516H7K1_9PROT</name>
<dbReference type="KEGG" id="fer:FNB15_12805"/>
<reference evidence="3 4" key="1">
    <citation type="submission" date="2019-07" db="EMBL/GenBank/DDBJ databases">
        <title>Genome sequencing for Ferrovibrio sp. K5.</title>
        <authorList>
            <person name="Park S.-J."/>
        </authorList>
    </citation>
    <scope>NUCLEOTIDE SEQUENCE [LARGE SCALE GENOMIC DNA]</scope>
    <source>
        <strain evidence="3 4">K5</strain>
    </source>
</reference>
<keyword evidence="4" id="KW-1185">Reference proteome</keyword>
<accession>A0A516H7K1</accession>
<feature type="domain" description="DUF1285" evidence="2">
    <location>
        <begin position="96"/>
        <end position="190"/>
    </location>
</feature>
<sequence>MSATASKGPSLKDVIARFGGEETLRKKPPVHLWNPPFCGQIDMRIARNGSWHYMGSPISRPAMVKLFASILRREADDSYVLVTPVEKCGIRVDDAPFVAVEATVAGEGAARLIVFRTNVDDVVPLDAEHPLRVSVHPETGEPSPYLLVRDRLEALIARPVYYQLVEMAEERSVDGKIMLGVESAGQFFVLGEMP</sequence>
<evidence type="ECO:0000313" key="4">
    <source>
        <dbReference type="Proteomes" id="UP000317496"/>
    </source>
</evidence>
<dbReference type="Pfam" id="PF06938">
    <property type="entry name" value="DUF1285_N"/>
    <property type="match status" value="1"/>
</dbReference>
<dbReference type="AlphaFoldDB" id="A0A516H7K1"/>
<protein>
    <submittedName>
        <fullName evidence="3">DUF1285 domain-containing protein</fullName>
    </submittedName>
</protein>
<dbReference type="InterPro" id="IPR023361">
    <property type="entry name" value="DUF1285_beta_roll_sf"/>
</dbReference>
<evidence type="ECO:0000313" key="3">
    <source>
        <dbReference type="EMBL" id="QDO99754.1"/>
    </source>
</evidence>
<evidence type="ECO:0000259" key="2">
    <source>
        <dbReference type="Pfam" id="PF21028"/>
    </source>
</evidence>
<proteinExistence type="predicted"/>
<dbReference type="Gene3D" id="3.10.540.10">
    <property type="entry name" value="duf1285 like domain"/>
    <property type="match status" value="1"/>
</dbReference>
<dbReference type="InterPro" id="IPR048341">
    <property type="entry name" value="DUF1285_N"/>
</dbReference>
<dbReference type="OrthoDB" id="3078366at2"/>
<dbReference type="InterPro" id="IPR010707">
    <property type="entry name" value="DUF1285"/>
</dbReference>